<dbReference type="OrthoDB" id="3260716at2759"/>
<gene>
    <name evidence="2" type="ORF">BDP27DRAFT_36864</name>
</gene>
<proteinExistence type="predicted"/>
<feature type="compositionally biased region" description="Basic and acidic residues" evidence="1">
    <location>
        <begin position="74"/>
        <end position="89"/>
    </location>
</feature>
<keyword evidence="3" id="KW-1185">Reference proteome</keyword>
<dbReference type="AlphaFoldDB" id="A0A9P5UCI8"/>
<reference evidence="2" key="1">
    <citation type="submission" date="2020-11" db="EMBL/GenBank/DDBJ databases">
        <authorList>
            <consortium name="DOE Joint Genome Institute"/>
            <person name="Ahrendt S."/>
            <person name="Riley R."/>
            <person name="Andreopoulos W."/>
            <person name="Labutti K."/>
            <person name="Pangilinan J."/>
            <person name="Ruiz-Duenas F.J."/>
            <person name="Barrasa J.M."/>
            <person name="Sanchez-Garcia M."/>
            <person name="Camarero S."/>
            <person name="Miyauchi S."/>
            <person name="Serrano A."/>
            <person name="Linde D."/>
            <person name="Babiker R."/>
            <person name="Drula E."/>
            <person name="Ayuso-Fernandez I."/>
            <person name="Pacheco R."/>
            <person name="Padilla G."/>
            <person name="Ferreira P."/>
            <person name="Barriuso J."/>
            <person name="Kellner H."/>
            <person name="Castanera R."/>
            <person name="Alfaro M."/>
            <person name="Ramirez L."/>
            <person name="Pisabarro A.G."/>
            <person name="Kuo A."/>
            <person name="Tritt A."/>
            <person name="Lipzen A."/>
            <person name="He G."/>
            <person name="Yan M."/>
            <person name="Ng V."/>
            <person name="Cullen D."/>
            <person name="Martin F."/>
            <person name="Rosso M.-N."/>
            <person name="Henrissat B."/>
            <person name="Hibbett D."/>
            <person name="Martinez A.T."/>
            <person name="Grigoriev I.V."/>
        </authorList>
    </citation>
    <scope>NUCLEOTIDE SEQUENCE</scope>
    <source>
        <strain evidence="2">AH 40177</strain>
    </source>
</reference>
<protein>
    <submittedName>
        <fullName evidence="2">Uncharacterized protein</fullName>
    </submittedName>
</protein>
<evidence type="ECO:0000256" key="1">
    <source>
        <dbReference type="SAM" id="MobiDB-lite"/>
    </source>
</evidence>
<evidence type="ECO:0000313" key="3">
    <source>
        <dbReference type="Proteomes" id="UP000772434"/>
    </source>
</evidence>
<feature type="region of interest" description="Disordered" evidence="1">
    <location>
        <begin position="34"/>
        <end position="96"/>
    </location>
</feature>
<comment type="caution">
    <text evidence="2">The sequence shown here is derived from an EMBL/GenBank/DDBJ whole genome shotgun (WGS) entry which is preliminary data.</text>
</comment>
<feature type="compositionally biased region" description="Polar residues" evidence="1">
    <location>
        <begin position="35"/>
        <end position="60"/>
    </location>
</feature>
<accession>A0A9P5UCI8</accession>
<evidence type="ECO:0000313" key="2">
    <source>
        <dbReference type="EMBL" id="KAF9075180.1"/>
    </source>
</evidence>
<name>A0A9P5UCI8_9AGAR</name>
<dbReference type="Proteomes" id="UP000772434">
    <property type="component" value="Unassembled WGS sequence"/>
</dbReference>
<sequence length="96" mass="10391">MSFCGRKILKCFFSGQQPERAPVTLDTVVDKDASLPNTEHSSELHTSAAQTLNGASSADVDNSLGKPGSGMTSKELRHDGQAGRKKQEMGELQWQK</sequence>
<organism evidence="2 3">
    <name type="scientific">Rhodocollybia butyracea</name>
    <dbReference type="NCBI Taxonomy" id="206335"/>
    <lineage>
        <taxon>Eukaryota</taxon>
        <taxon>Fungi</taxon>
        <taxon>Dikarya</taxon>
        <taxon>Basidiomycota</taxon>
        <taxon>Agaricomycotina</taxon>
        <taxon>Agaricomycetes</taxon>
        <taxon>Agaricomycetidae</taxon>
        <taxon>Agaricales</taxon>
        <taxon>Marasmiineae</taxon>
        <taxon>Omphalotaceae</taxon>
        <taxon>Rhodocollybia</taxon>
    </lineage>
</organism>
<dbReference type="EMBL" id="JADNRY010000010">
    <property type="protein sequence ID" value="KAF9075180.1"/>
    <property type="molecule type" value="Genomic_DNA"/>
</dbReference>